<gene>
    <name evidence="2" type="ORF">GXW78_25230</name>
</gene>
<feature type="domain" description="MOSC" evidence="1">
    <location>
        <begin position="110"/>
        <end position="250"/>
    </location>
</feature>
<name>A0ABS5EPL9_9PROT</name>
<accession>A0ABS5EPL9</accession>
<dbReference type="Gene3D" id="2.40.33.20">
    <property type="entry name" value="PK beta-barrel domain-like"/>
    <property type="match status" value="1"/>
</dbReference>
<dbReference type="PROSITE" id="PS51340">
    <property type="entry name" value="MOSC"/>
    <property type="match status" value="1"/>
</dbReference>
<dbReference type="Proteomes" id="UP000698752">
    <property type="component" value="Unassembled WGS sequence"/>
</dbReference>
<dbReference type="RefSeq" id="WP_211871696.1">
    <property type="nucleotide sequence ID" value="NZ_JAAEDI010000038.1"/>
</dbReference>
<dbReference type="EMBL" id="JAAEDI010000038">
    <property type="protein sequence ID" value="MBR0652983.1"/>
    <property type="molecule type" value="Genomic_DNA"/>
</dbReference>
<dbReference type="InterPro" id="IPR005302">
    <property type="entry name" value="MoCF_Sase_C"/>
</dbReference>
<organism evidence="2 3">
    <name type="scientific">Neoroseomonas terrae</name>
    <dbReference type="NCBI Taxonomy" id="424799"/>
    <lineage>
        <taxon>Bacteria</taxon>
        <taxon>Pseudomonadati</taxon>
        <taxon>Pseudomonadota</taxon>
        <taxon>Alphaproteobacteria</taxon>
        <taxon>Acetobacterales</taxon>
        <taxon>Acetobacteraceae</taxon>
        <taxon>Neoroseomonas</taxon>
    </lineage>
</organism>
<dbReference type="Pfam" id="PF03476">
    <property type="entry name" value="MOSC_N"/>
    <property type="match status" value="1"/>
</dbReference>
<dbReference type="InterPro" id="IPR005303">
    <property type="entry name" value="MOCOS_middle"/>
</dbReference>
<evidence type="ECO:0000259" key="1">
    <source>
        <dbReference type="PROSITE" id="PS51340"/>
    </source>
</evidence>
<dbReference type="SUPFAM" id="SSF50800">
    <property type="entry name" value="PK beta-barrel domain-like"/>
    <property type="match status" value="1"/>
</dbReference>
<keyword evidence="3" id="KW-1185">Reference proteome</keyword>
<reference evidence="3" key="1">
    <citation type="journal article" date="2021" name="Syst. Appl. Microbiol.">
        <title>Roseomonas hellenica sp. nov., isolated from roots of wild-growing Alkanna tinctoria.</title>
        <authorList>
            <person name="Rat A."/>
            <person name="Naranjo H.D."/>
            <person name="Lebbe L."/>
            <person name="Cnockaert M."/>
            <person name="Krigas N."/>
            <person name="Grigoriadou K."/>
            <person name="Maloupa E."/>
            <person name="Willems A."/>
        </authorList>
    </citation>
    <scope>NUCLEOTIDE SEQUENCE [LARGE SCALE GENOMIC DNA]</scope>
    <source>
        <strain evidence="3">LMG 31159</strain>
    </source>
</reference>
<dbReference type="InterPro" id="IPR011037">
    <property type="entry name" value="Pyrv_Knase-like_insert_dom_sf"/>
</dbReference>
<sequence length="254" mass="27363">MRIETIYRYPVKGLTAEALEDVALIPGQTLPEDRRFALAQGDAPFDPAAPAWLTKRHFGCLMVNARLALVHSAFDARSGDLLLRIPGAAPLHASTRTADGRTAIAAALTAYLGDEARGTPRFVEAPGHSFSDVPGKLVSIIGLSSLRALEQAAGMTLDPLRFRANVYVSGGRPWAEFGWIGQEIQLGQTKLRVVKRIVRCPATEVNPASGLRDAKPPRWLREHFGHMDLGVYAEVIEGGRIAVGDALEALAPAD</sequence>
<comment type="caution">
    <text evidence="2">The sequence shown here is derived from an EMBL/GenBank/DDBJ whole genome shotgun (WGS) entry which is preliminary data.</text>
</comment>
<proteinExistence type="predicted"/>
<protein>
    <submittedName>
        <fullName evidence="2">MOSC domain-containing protein</fullName>
    </submittedName>
</protein>
<dbReference type="Pfam" id="PF03473">
    <property type="entry name" value="MOSC"/>
    <property type="match status" value="1"/>
</dbReference>
<evidence type="ECO:0000313" key="3">
    <source>
        <dbReference type="Proteomes" id="UP000698752"/>
    </source>
</evidence>
<evidence type="ECO:0000313" key="2">
    <source>
        <dbReference type="EMBL" id="MBR0652983.1"/>
    </source>
</evidence>